<dbReference type="SUPFAM" id="SSF48403">
    <property type="entry name" value="Ankyrin repeat"/>
    <property type="match status" value="1"/>
</dbReference>
<name>A0ABR4NIP5_9FUNG</name>
<dbReference type="InterPro" id="IPR002110">
    <property type="entry name" value="Ankyrin_rpt"/>
</dbReference>
<comment type="caution">
    <text evidence="3">The sequence shown here is derived from an EMBL/GenBank/DDBJ whole genome shotgun (WGS) entry which is preliminary data.</text>
</comment>
<dbReference type="InterPro" id="IPR036770">
    <property type="entry name" value="Ankyrin_rpt-contain_sf"/>
</dbReference>
<dbReference type="PANTHER" id="PTHR46586:SF3">
    <property type="entry name" value="ANKYRIN REPEAT-CONTAINING PROTEIN"/>
    <property type="match status" value="1"/>
</dbReference>
<evidence type="ECO:0000256" key="1">
    <source>
        <dbReference type="SAM" id="Coils"/>
    </source>
</evidence>
<evidence type="ECO:0000256" key="2">
    <source>
        <dbReference type="SAM" id="MobiDB-lite"/>
    </source>
</evidence>
<dbReference type="Gene3D" id="1.25.40.20">
    <property type="entry name" value="Ankyrin repeat-containing domain"/>
    <property type="match status" value="1"/>
</dbReference>
<feature type="compositionally biased region" description="Low complexity" evidence="2">
    <location>
        <begin position="12"/>
        <end position="34"/>
    </location>
</feature>
<feature type="region of interest" description="Disordered" evidence="2">
    <location>
        <begin position="111"/>
        <end position="131"/>
    </location>
</feature>
<dbReference type="EMBL" id="JADGIZ020000003">
    <property type="protein sequence ID" value="KAL2919335.1"/>
    <property type="molecule type" value="Genomic_DNA"/>
</dbReference>
<feature type="coiled-coil region" evidence="1">
    <location>
        <begin position="79"/>
        <end position="106"/>
    </location>
</feature>
<dbReference type="Pfam" id="PF12796">
    <property type="entry name" value="Ank_2"/>
    <property type="match status" value="1"/>
</dbReference>
<dbReference type="Proteomes" id="UP001527925">
    <property type="component" value="Unassembled WGS sequence"/>
</dbReference>
<keyword evidence="4" id="KW-1185">Reference proteome</keyword>
<gene>
    <name evidence="3" type="ORF">HK105_200978</name>
</gene>
<proteinExistence type="predicted"/>
<sequence length="536" mass="59170">MGPKKRPSAHRTPNAGPATAAPHAAAAAPPAADPPAAVTAALSGDSLQLAVVALSAGLESLRGDLAAQHTAQSTLAAANRALQADNQALAARVQALEAELFRLRCAFDSRQPLPPATPAPPPPAAAPRRAKIKMPPPMAVNAGARNQWDRMPEPVRSRILACSSVLTRFTNGLLMPIELECLSYPEKNDLWYEAIKSEWSGDFHQLPHVFTLNNKTSESITSRSLFNRLPDWLFRFQGLREAIIVRNRWMDLVPGINVEVLADAAARTNAVWMLEDLIVKLKAVQPSSALAESAAASGHLEALKFLRAHTPSGVAWRDRVHYYAASSGNLDVLVWLSANRPEPIPATAFEIAATNGHMHIIEWLSKNFKGECSRPTLNEAARSGHLEMLKFLVKRFPNLAESYKREGYTELDSLPVIQWAHENKCKFDKREALEGLVFRGDIEGLEWMLKTFKMQANEKLLAKACELVQDRVANWLVNVKGVQITSNIVKEAVERSATSVLSVLIRKDRKWRDVAKRFAQSNNREILNWLAARHPA</sequence>
<feature type="region of interest" description="Disordered" evidence="2">
    <location>
        <begin position="1"/>
        <end position="34"/>
    </location>
</feature>
<accession>A0ABR4NIP5</accession>
<dbReference type="InterPro" id="IPR052050">
    <property type="entry name" value="SecEffector_AnkRepeat"/>
</dbReference>
<reference evidence="3 4" key="1">
    <citation type="submission" date="2023-09" db="EMBL/GenBank/DDBJ databases">
        <title>Pangenome analysis of Batrachochytrium dendrobatidis and related Chytrids.</title>
        <authorList>
            <person name="Yacoub M.N."/>
            <person name="Stajich J.E."/>
            <person name="James T.Y."/>
        </authorList>
    </citation>
    <scope>NUCLEOTIDE SEQUENCE [LARGE SCALE GENOMIC DNA]</scope>
    <source>
        <strain evidence="3 4">JEL0888</strain>
    </source>
</reference>
<feature type="compositionally biased region" description="Pro residues" evidence="2">
    <location>
        <begin position="112"/>
        <end position="125"/>
    </location>
</feature>
<protein>
    <recommendedName>
        <fullName evidence="5">Ankyrin repeat protein</fullName>
    </recommendedName>
</protein>
<evidence type="ECO:0000313" key="3">
    <source>
        <dbReference type="EMBL" id="KAL2919335.1"/>
    </source>
</evidence>
<organism evidence="3 4">
    <name type="scientific">Polyrhizophydium stewartii</name>
    <dbReference type="NCBI Taxonomy" id="2732419"/>
    <lineage>
        <taxon>Eukaryota</taxon>
        <taxon>Fungi</taxon>
        <taxon>Fungi incertae sedis</taxon>
        <taxon>Chytridiomycota</taxon>
        <taxon>Chytridiomycota incertae sedis</taxon>
        <taxon>Chytridiomycetes</taxon>
        <taxon>Rhizophydiales</taxon>
        <taxon>Rhizophydiales incertae sedis</taxon>
        <taxon>Polyrhizophydium</taxon>
    </lineage>
</organism>
<evidence type="ECO:0008006" key="5">
    <source>
        <dbReference type="Google" id="ProtNLM"/>
    </source>
</evidence>
<dbReference type="PANTHER" id="PTHR46586">
    <property type="entry name" value="ANKYRIN REPEAT-CONTAINING PROTEIN"/>
    <property type="match status" value="1"/>
</dbReference>
<keyword evidence="1" id="KW-0175">Coiled coil</keyword>
<evidence type="ECO:0000313" key="4">
    <source>
        <dbReference type="Proteomes" id="UP001527925"/>
    </source>
</evidence>